<gene>
    <name evidence="15" type="primary">HOX8</name>
</gene>
<dbReference type="InterPro" id="IPR045224">
    <property type="entry name" value="HDZip_class_I_plant"/>
</dbReference>
<accession>A0A3Q8H259</accession>
<dbReference type="GO" id="GO:0045893">
    <property type="term" value="P:positive regulation of DNA-templated transcription"/>
    <property type="evidence" value="ECO:0007669"/>
    <property type="project" value="TreeGrafter"/>
</dbReference>
<feature type="compositionally biased region" description="Acidic residues" evidence="13">
    <location>
        <begin position="44"/>
        <end position="56"/>
    </location>
</feature>
<comment type="function">
    <text evidence="11">Transcription factor.</text>
</comment>
<feature type="compositionally biased region" description="Basic and acidic residues" evidence="13">
    <location>
        <begin position="22"/>
        <end position="43"/>
    </location>
</feature>
<evidence type="ECO:0000256" key="13">
    <source>
        <dbReference type="SAM" id="MobiDB-lite"/>
    </source>
</evidence>
<evidence type="ECO:0000256" key="9">
    <source>
        <dbReference type="PROSITE-ProRule" id="PRU00108"/>
    </source>
</evidence>
<evidence type="ECO:0000256" key="12">
    <source>
        <dbReference type="SAM" id="Coils"/>
    </source>
</evidence>
<dbReference type="CDD" id="cd00086">
    <property type="entry name" value="homeodomain"/>
    <property type="match status" value="1"/>
</dbReference>
<evidence type="ECO:0000256" key="2">
    <source>
        <dbReference type="ARBA" id="ARBA00023015"/>
    </source>
</evidence>
<dbReference type="InterPro" id="IPR009057">
    <property type="entry name" value="Homeodomain-like_sf"/>
</dbReference>
<dbReference type="SUPFAM" id="SSF46689">
    <property type="entry name" value="Homeodomain-like"/>
    <property type="match status" value="1"/>
</dbReference>
<keyword evidence="12" id="KW-0175">Coiled coil</keyword>
<keyword evidence="3 9" id="KW-0238">DNA-binding</keyword>
<name>A0A3Q8H259_LOLPR</name>
<reference evidence="15" key="1">
    <citation type="submission" date="2017-10" db="EMBL/GenBank/DDBJ databases">
        <title>Transcriptome-wide identification and expression analysis of perennial ryegrass HD-Zip I transcription factors.</title>
        <authorList>
            <person name="Wang J."/>
        </authorList>
    </citation>
    <scope>NUCLEOTIDE SEQUENCE</scope>
</reference>
<organism evidence="15">
    <name type="scientific">Lolium perenne</name>
    <name type="common">Perennial ryegrass</name>
    <dbReference type="NCBI Taxonomy" id="4522"/>
    <lineage>
        <taxon>Eukaryota</taxon>
        <taxon>Viridiplantae</taxon>
        <taxon>Streptophyta</taxon>
        <taxon>Embryophyta</taxon>
        <taxon>Tracheophyta</taxon>
        <taxon>Spermatophyta</taxon>
        <taxon>Magnoliopsida</taxon>
        <taxon>Liliopsida</taxon>
        <taxon>Poales</taxon>
        <taxon>Poaceae</taxon>
        <taxon>BOP clade</taxon>
        <taxon>Pooideae</taxon>
        <taxon>Poodae</taxon>
        <taxon>Poeae</taxon>
        <taxon>Poeae Chloroplast Group 2 (Poeae type)</taxon>
        <taxon>Loliodinae</taxon>
        <taxon>Loliinae</taxon>
        <taxon>Lolium</taxon>
    </lineage>
</organism>
<feature type="compositionally biased region" description="Gly residues" evidence="13">
    <location>
        <begin position="57"/>
        <end position="68"/>
    </location>
</feature>
<evidence type="ECO:0000256" key="3">
    <source>
        <dbReference type="ARBA" id="ARBA00023125"/>
    </source>
</evidence>
<dbReference type="PANTHER" id="PTHR24326:SF530">
    <property type="entry name" value="HOMEOBOX-LEUCINE ZIPPER PROTEIN HOX8"/>
    <property type="match status" value="1"/>
</dbReference>
<sequence length="296" mass="32608">MKRPTCRGLSMASQETTDQQEESCRYMERLEVDGNGTGERDVGAYDDEEEEDDDDLAGGGARGGAGGLGEKKRRLASEQVRALERSFEADNKLDPERKARIARDLLLHPRQVAVWFQNRRARWKTKQIERDFTALRSRHDALRHECDSLRRDKDALAAEIRELREKVEIKQEIAVKLEQKPSSAAAAAIYKQDGSTDSDSSAVLNEEASPYSGAAFDQHNHPPQPSFTGFTSFLDAPSSALTLSSSFPSLYHGSHFEQDDALLLGAAAADELGGAGLFATHQEHAGGLSWYGGQGW</sequence>
<feature type="domain" description="Homeobox" evidence="14">
    <location>
        <begin position="66"/>
        <end position="126"/>
    </location>
</feature>
<evidence type="ECO:0000256" key="5">
    <source>
        <dbReference type="ARBA" id="ARBA00023163"/>
    </source>
</evidence>
<feature type="coiled-coil region" evidence="12">
    <location>
        <begin position="139"/>
        <end position="180"/>
    </location>
</feature>
<evidence type="ECO:0000256" key="6">
    <source>
        <dbReference type="ARBA" id="ARBA00023242"/>
    </source>
</evidence>
<proteinExistence type="evidence at transcript level"/>
<dbReference type="Pfam" id="PF02183">
    <property type="entry name" value="HALZ"/>
    <property type="match status" value="1"/>
</dbReference>
<keyword evidence="4 9" id="KW-0371">Homeobox</keyword>
<evidence type="ECO:0000256" key="1">
    <source>
        <dbReference type="ARBA" id="ARBA00004123"/>
    </source>
</evidence>
<dbReference type="GO" id="GO:0005634">
    <property type="term" value="C:nucleus"/>
    <property type="evidence" value="ECO:0007669"/>
    <property type="project" value="UniProtKB-SubCell"/>
</dbReference>
<dbReference type="FunFam" id="1.10.10.60:FF:000242">
    <property type="entry name" value="Homeobox-leucine zipper protein HOX13"/>
    <property type="match status" value="1"/>
</dbReference>
<evidence type="ECO:0000259" key="14">
    <source>
        <dbReference type="PROSITE" id="PS50071"/>
    </source>
</evidence>
<dbReference type="PROSITE" id="PS50071">
    <property type="entry name" value="HOMEOBOX_2"/>
    <property type="match status" value="1"/>
</dbReference>
<feature type="DNA-binding region" description="Homeobox" evidence="9">
    <location>
        <begin position="68"/>
        <end position="127"/>
    </location>
</feature>
<evidence type="ECO:0000256" key="11">
    <source>
        <dbReference type="RuleBase" id="RU369038"/>
    </source>
</evidence>
<evidence type="ECO:0000256" key="7">
    <source>
        <dbReference type="ARBA" id="ARBA00025748"/>
    </source>
</evidence>
<dbReference type="Pfam" id="PF00046">
    <property type="entry name" value="Homeodomain"/>
    <property type="match status" value="1"/>
</dbReference>
<dbReference type="InterPro" id="IPR001356">
    <property type="entry name" value="HD"/>
</dbReference>
<evidence type="ECO:0000256" key="8">
    <source>
        <dbReference type="ARBA" id="ARBA00037260"/>
    </source>
</evidence>
<protein>
    <recommendedName>
        <fullName evidence="11">Homeobox-leucine zipper protein</fullName>
    </recommendedName>
    <alternativeName>
        <fullName evidence="11">HD-ZIP protein</fullName>
    </alternativeName>
    <alternativeName>
        <fullName evidence="11">Homeodomain transcription factor</fullName>
    </alternativeName>
</protein>
<keyword evidence="5 11" id="KW-0804">Transcription</keyword>
<dbReference type="PROSITE" id="PS00027">
    <property type="entry name" value="HOMEOBOX_1"/>
    <property type="match status" value="1"/>
</dbReference>
<dbReference type="AlphaFoldDB" id="A0A3Q8H259"/>
<dbReference type="EMBL" id="MG214396">
    <property type="protein sequence ID" value="AXL93694.1"/>
    <property type="molecule type" value="mRNA"/>
</dbReference>
<dbReference type="SMART" id="SM00389">
    <property type="entry name" value="HOX"/>
    <property type="match status" value="1"/>
</dbReference>
<dbReference type="Gene3D" id="1.10.10.60">
    <property type="entry name" value="Homeodomain-like"/>
    <property type="match status" value="1"/>
</dbReference>
<dbReference type="GO" id="GO:0000981">
    <property type="term" value="F:DNA-binding transcription factor activity, RNA polymerase II-specific"/>
    <property type="evidence" value="ECO:0007669"/>
    <property type="project" value="UniProtKB-UniRule"/>
</dbReference>
<keyword evidence="2 11" id="KW-0805">Transcription regulation</keyword>
<comment type="function">
    <text evidence="8">Probable transcription factor.</text>
</comment>
<evidence type="ECO:0000313" key="15">
    <source>
        <dbReference type="EMBL" id="AXL93694.1"/>
    </source>
</evidence>
<evidence type="ECO:0000256" key="4">
    <source>
        <dbReference type="ARBA" id="ARBA00023155"/>
    </source>
</evidence>
<keyword evidence="6 9" id="KW-0539">Nucleus</keyword>
<dbReference type="InterPro" id="IPR003106">
    <property type="entry name" value="Leu_zip_homeo"/>
</dbReference>
<comment type="subcellular location">
    <subcellularLocation>
        <location evidence="1 9 10">Nucleus</location>
    </subcellularLocation>
</comment>
<comment type="similarity">
    <text evidence="7 11">Belongs to the HD-ZIP homeobox family. Class I subfamily.</text>
</comment>
<dbReference type="InterPro" id="IPR017970">
    <property type="entry name" value="Homeobox_CS"/>
</dbReference>
<feature type="region of interest" description="Disordered" evidence="13">
    <location>
        <begin position="1"/>
        <end position="73"/>
    </location>
</feature>
<dbReference type="GO" id="GO:0043565">
    <property type="term" value="F:sequence-specific DNA binding"/>
    <property type="evidence" value="ECO:0007669"/>
    <property type="project" value="InterPro"/>
</dbReference>
<evidence type="ECO:0000256" key="10">
    <source>
        <dbReference type="RuleBase" id="RU000682"/>
    </source>
</evidence>
<dbReference type="PANTHER" id="PTHR24326">
    <property type="entry name" value="HOMEOBOX-LEUCINE ZIPPER PROTEIN"/>
    <property type="match status" value="1"/>
</dbReference>